<dbReference type="Gene3D" id="3.90.80.10">
    <property type="entry name" value="Inorganic pyrophosphatase"/>
    <property type="match status" value="1"/>
</dbReference>
<dbReference type="SUPFAM" id="SSF50324">
    <property type="entry name" value="Inorganic pyrophosphatase"/>
    <property type="match status" value="1"/>
</dbReference>
<reference evidence="6" key="1">
    <citation type="journal article" date="2014" name="Front. Microbiol.">
        <title>High frequency of phylogenetically diverse reductive dehalogenase-homologous genes in deep subseafloor sedimentary metagenomes.</title>
        <authorList>
            <person name="Kawai M."/>
            <person name="Futagami T."/>
            <person name="Toyoda A."/>
            <person name="Takaki Y."/>
            <person name="Nishi S."/>
            <person name="Hori S."/>
            <person name="Arai W."/>
            <person name="Tsubouchi T."/>
            <person name="Morono Y."/>
            <person name="Uchiyama I."/>
            <person name="Ito T."/>
            <person name="Fujiyama A."/>
            <person name="Inagaki F."/>
            <person name="Takami H."/>
        </authorList>
    </citation>
    <scope>NUCLEOTIDE SEQUENCE</scope>
    <source>
        <strain evidence="6">Expedition CK06-06</strain>
    </source>
</reference>
<evidence type="ECO:0000313" key="6">
    <source>
        <dbReference type="EMBL" id="GAG95920.1"/>
    </source>
</evidence>
<sequence length="52" mass="6087">KIEYDYKLESFILDRVEPAIFSKPVNYGFIPKTWDEDNDPLDTLVITTEPLP</sequence>
<keyword evidence="3" id="KW-0479">Metal-binding</keyword>
<comment type="cofactor">
    <cofactor evidence="1">
        <name>Mg(2+)</name>
        <dbReference type="ChEBI" id="CHEBI:18420"/>
    </cofactor>
</comment>
<evidence type="ECO:0000256" key="2">
    <source>
        <dbReference type="ARBA" id="ARBA00012146"/>
    </source>
</evidence>
<dbReference type="InterPro" id="IPR036649">
    <property type="entry name" value="Pyrophosphatase_sf"/>
</dbReference>
<comment type="caution">
    <text evidence="6">The sequence shown here is derived from an EMBL/GenBank/DDBJ whole genome shotgun (WGS) entry which is preliminary data.</text>
</comment>
<protein>
    <recommendedName>
        <fullName evidence="2">inorganic diphosphatase</fullName>
        <ecNumber evidence="2">3.6.1.1</ecNumber>
    </recommendedName>
</protein>
<dbReference type="Pfam" id="PF00719">
    <property type="entry name" value="Pyrophosphatase"/>
    <property type="match status" value="1"/>
</dbReference>
<dbReference type="InterPro" id="IPR008162">
    <property type="entry name" value="Pyrophosphatase"/>
</dbReference>
<evidence type="ECO:0000256" key="5">
    <source>
        <dbReference type="ARBA" id="ARBA00022842"/>
    </source>
</evidence>
<dbReference type="GO" id="GO:0000287">
    <property type="term" value="F:magnesium ion binding"/>
    <property type="evidence" value="ECO:0007669"/>
    <property type="project" value="InterPro"/>
</dbReference>
<gene>
    <name evidence="6" type="ORF">S01H4_50999</name>
</gene>
<evidence type="ECO:0000256" key="4">
    <source>
        <dbReference type="ARBA" id="ARBA00022801"/>
    </source>
</evidence>
<keyword evidence="5" id="KW-0460">Magnesium</keyword>
<proteinExistence type="predicted"/>
<dbReference type="EC" id="3.6.1.1" evidence="2"/>
<feature type="non-terminal residue" evidence="6">
    <location>
        <position position="1"/>
    </location>
</feature>
<dbReference type="GO" id="GO:0006796">
    <property type="term" value="P:phosphate-containing compound metabolic process"/>
    <property type="evidence" value="ECO:0007669"/>
    <property type="project" value="InterPro"/>
</dbReference>
<accession>X1BLN0</accession>
<dbReference type="GO" id="GO:0005737">
    <property type="term" value="C:cytoplasm"/>
    <property type="evidence" value="ECO:0007669"/>
    <property type="project" value="InterPro"/>
</dbReference>
<organism evidence="6">
    <name type="scientific">marine sediment metagenome</name>
    <dbReference type="NCBI Taxonomy" id="412755"/>
    <lineage>
        <taxon>unclassified sequences</taxon>
        <taxon>metagenomes</taxon>
        <taxon>ecological metagenomes</taxon>
    </lineage>
</organism>
<dbReference type="AlphaFoldDB" id="X1BLN0"/>
<name>X1BLN0_9ZZZZ</name>
<keyword evidence="4" id="KW-0378">Hydrolase</keyword>
<dbReference type="GO" id="GO:0004427">
    <property type="term" value="F:inorganic diphosphate phosphatase activity"/>
    <property type="evidence" value="ECO:0007669"/>
    <property type="project" value="UniProtKB-EC"/>
</dbReference>
<evidence type="ECO:0000256" key="3">
    <source>
        <dbReference type="ARBA" id="ARBA00022723"/>
    </source>
</evidence>
<dbReference type="EMBL" id="BART01029003">
    <property type="protein sequence ID" value="GAG95920.1"/>
    <property type="molecule type" value="Genomic_DNA"/>
</dbReference>
<evidence type="ECO:0000256" key="1">
    <source>
        <dbReference type="ARBA" id="ARBA00001946"/>
    </source>
</evidence>